<feature type="region of interest" description="Disordered" evidence="1">
    <location>
        <begin position="28"/>
        <end position="48"/>
    </location>
</feature>
<gene>
    <name evidence="2" type="ORF">T440DRAFT_175194</name>
</gene>
<evidence type="ECO:0008006" key="4">
    <source>
        <dbReference type="Google" id="ProtNLM"/>
    </source>
</evidence>
<dbReference type="AlphaFoldDB" id="A0A6A7B0W4"/>
<organism evidence="2 3">
    <name type="scientific">Plenodomus tracheiphilus IPT5</name>
    <dbReference type="NCBI Taxonomy" id="1408161"/>
    <lineage>
        <taxon>Eukaryota</taxon>
        <taxon>Fungi</taxon>
        <taxon>Dikarya</taxon>
        <taxon>Ascomycota</taxon>
        <taxon>Pezizomycotina</taxon>
        <taxon>Dothideomycetes</taxon>
        <taxon>Pleosporomycetidae</taxon>
        <taxon>Pleosporales</taxon>
        <taxon>Pleosporineae</taxon>
        <taxon>Leptosphaeriaceae</taxon>
        <taxon>Plenodomus</taxon>
    </lineage>
</organism>
<dbReference type="Proteomes" id="UP000799423">
    <property type="component" value="Unassembled WGS sequence"/>
</dbReference>
<evidence type="ECO:0000256" key="1">
    <source>
        <dbReference type="SAM" id="MobiDB-lite"/>
    </source>
</evidence>
<keyword evidence="3" id="KW-1185">Reference proteome</keyword>
<evidence type="ECO:0000313" key="3">
    <source>
        <dbReference type="Proteomes" id="UP000799423"/>
    </source>
</evidence>
<proteinExistence type="predicted"/>
<dbReference type="OrthoDB" id="4840564at2759"/>
<evidence type="ECO:0000313" key="2">
    <source>
        <dbReference type="EMBL" id="KAF2848277.1"/>
    </source>
</evidence>
<dbReference type="EMBL" id="MU006319">
    <property type="protein sequence ID" value="KAF2848277.1"/>
    <property type="molecule type" value="Genomic_DNA"/>
</dbReference>
<protein>
    <recommendedName>
        <fullName evidence="4">F-box domain-containing protein</fullName>
    </recommendedName>
</protein>
<name>A0A6A7B0W4_9PLEO</name>
<sequence length="311" mass="35379">MTDQLQLHLGCTSTKSLAIIRVAPPSSLLRNGPSSDQDNSTTRRSNTLSGAPTAKIFIFQLPDELLVPIVESAANSARNYPSRIRHKTTYDNTGLLILSQVCHRLSQIAQPLLFRNLRIEFPYSMVPPSLPVLRLHRTLRERPDLRQHCRSLHMYIPDNSTFVKSYMVAENFAKWLTKTKHLSIHGGFENNTAFDKNTKMGSQRTWSLIRQMVAKFVDLEEVKISREAWSLFVPPILQWLTGSKLKTLRIHGISEWKHWDTIPYLGPETHHTAPITSLHLTDYEEGPGATSLLLQWPIALANFTFTNCISD</sequence>
<accession>A0A6A7B0W4</accession>
<reference evidence="2" key="1">
    <citation type="submission" date="2020-01" db="EMBL/GenBank/DDBJ databases">
        <authorList>
            <consortium name="DOE Joint Genome Institute"/>
            <person name="Haridas S."/>
            <person name="Albert R."/>
            <person name="Binder M."/>
            <person name="Bloem J."/>
            <person name="Labutti K."/>
            <person name="Salamov A."/>
            <person name="Andreopoulos B."/>
            <person name="Baker S.E."/>
            <person name="Barry K."/>
            <person name="Bills G."/>
            <person name="Bluhm B.H."/>
            <person name="Cannon C."/>
            <person name="Castanera R."/>
            <person name="Culley D.E."/>
            <person name="Daum C."/>
            <person name="Ezra D."/>
            <person name="Gonzalez J.B."/>
            <person name="Henrissat B."/>
            <person name="Kuo A."/>
            <person name="Liang C."/>
            <person name="Lipzen A."/>
            <person name="Lutzoni F."/>
            <person name="Magnuson J."/>
            <person name="Mondo S."/>
            <person name="Nolan M."/>
            <person name="Ohm R."/>
            <person name="Pangilinan J."/>
            <person name="Park H.-J."/>
            <person name="Ramirez L."/>
            <person name="Alfaro M."/>
            <person name="Sun H."/>
            <person name="Tritt A."/>
            <person name="Yoshinaga Y."/>
            <person name="Zwiers L.-H."/>
            <person name="Turgeon B.G."/>
            <person name="Goodwin S.B."/>
            <person name="Spatafora J.W."/>
            <person name="Crous P.W."/>
            <person name="Grigoriev I.V."/>
        </authorList>
    </citation>
    <scope>NUCLEOTIDE SEQUENCE</scope>
    <source>
        <strain evidence="2">IPT5</strain>
    </source>
</reference>